<dbReference type="SUPFAM" id="SSF51971">
    <property type="entry name" value="Nucleotide-binding domain"/>
    <property type="match status" value="1"/>
</dbReference>
<dbReference type="InterPro" id="IPR013785">
    <property type="entry name" value="Aldolase_TIM"/>
</dbReference>
<protein>
    <submittedName>
        <fullName evidence="12">Mycofactocin system FadH/OYE family oxidoreductase 1</fullName>
    </submittedName>
</protein>
<organism evidence="12 13">
    <name type="scientific">Rhodococcus artemisiae</name>
    <dbReference type="NCBI Taxonomy" id="714159"/>
    <lineage>
        <taxon>Bacteria</taxon>
        <taxon>Bacillati</taxon>
        <taxon>Actinomycetota</taxon>
        <taxon>Actinomycetes</taxon>
        <taxon>Mycobacteriales</taxon>
        <taxon>Nocardiaceae</taxon>
        <taxon>Rhodococcus</taxon>
    </lineage>
</organism>
<gene>
    <name evidence="12" type="ORF">Q7514_18450</name>
</gene>
<dbReference type="EMBL" id="JAUTXY010000008">
    <property type="protein sequence ID" value="MEE2059501.1"/>
    <property type="molecule type" value="Genomic_DNA"/>
</dbReference>
<dbReference type="InterPro" id="IPR001155">
    <property type="entry name" value="OxRdtase_FMN_N"/>
</dbReference>
<comment type="cofactor">
    <cofactor evidence="1">
        <name>FMN</name>
        <dbReference type="ChEBI" id="CHEBI:58210"/>
    </cofactor>
</comment>
<evidence type="ECO:0000256" key="1">
    <source>
        <dbReference type="ARBA" id="ARBA00001917"/>
    </source>
</evidence>
<keyword evidence="8" id="KW-0408">Iron</keyword>
<keyword evidence="5" id="KW-0288">FMN</keyword>
<dbReference type="SUPFAM" id="SSF51905">
    <property type="entry name" value="FAD/NAD(P)-binding domain"/>
    <property type="match status" value="1"/>
</dbReference>
<dbReference type="PANTHER" id="PTHR42917:SF2">
    <property type="entry name" value="2,4-DIENOYL-COA REDUCTASE [(2E)-ENOYL-COA-PRODUCING]"/>
    <property type="match status" value="1"/>
</dbReference>
<dbReference type="InterPro" id="IPR023753">
    <property type="entry name" value="FAD/NAD-binding_dom"/>
</dbReference>
<evidence type="ECO:0000256" key="5">
    <source>
        <dbReference type="ARBA" id="ARBA00022643"/>
    </source>
</evidence>
<dbReference type="InterPro" id="IPR051793">
    <property type="entry name" value="NADH:flavin_oxidoreductase"/>
</dbReference>
<dbReference type="Gene3D" id="3.20.20.70">
    <property type="entry name" value="Aldolase class I"/>
    <property type="match status" value="1"/>
</dbReference>
<dbReference type="Gene3D" id="3.50.50.60">
    <property type="entry name" value="FAD/NAD(P)-binding domain"/>
    <property type="match status" value="1"/>
</dbReference>
<dbReference type="PRINTS" id="PR00419">
    <property type="entry name" value="ADXRDTASE"/>
</dbReference>
<dbReference type="RefSeq" id="WP_330134709.1">
    <property type="nucleotide sequence ID" value="NZ_JAUTXY010000008.1"/>
</dbReference>
<evidence type="ECO:0000259" key="10">
    <source>
        <dbReference type="Pfam" id="PF00724"/>
    </source>
</evidence>
<keyword evidence="13" id="KW-1185">Reference proteome</keyword>
<evidence type="ECO:0000256" key="9">
    <source>
        <dbReference type="ARBA" id="ARBA00023014"/>
    </source>
</evidence>
<comment type="caution">
    <text evidence="12">The sequence shown here is derived from an EMBL/GenBank/DDBJ whole genome shotgun (WGS) entry which is preliminary data.</text>
</comment>
<reference evidence="12 13" key="1">
    <citation type="submission" date="2023-07" db="EMBL/GenBank/DDBJ databases">
        <authorList>
            <person name="Girao M."/>
            <person name="Carvalho M.F."/>
        </authorList>
    </citation>
    <scope>NUCLEOTIDE SEQUENCE [LARGE SCALE GENOMIC DNA]</scope>
    <source>
        <strain evidence="12 13">YIM65754</strain>
    </source>
</reference>
<accession>A0ABU7LD72</accession>
<dbReference type="Proteomes" id="UP001336020">
    <property type="component" value="Unassembled WGS sequence"/>
</dbReference>
<feature type="domain" description="NADH:flavin oxidoreductase/NADH oxidase N-terminal" evidence="10">
    <location>
        <begin position="13"/>
        <end position="335"/>
    </location>
</feature>
<keyword evidence="7" id="KW-0560">Oxidoreductase</keyword>
<evidence type="ECO:0000256" key="6">
    <source>
        <dbReference type="ARBA" id="ARBA00022723"/>
    </source>
</evidence>
<evidence type="ECO:0000256" key="4">
    <source>
        <dbReference type="ARBA" id="ARBA00022630"/>
    </source>
</evidence>
<evidence type="ECO:0000313" key="13">
    <source>
        <dbReference type="Proteomes" id="UP001336020"/>
    </source>
</evidence>
<dbReference type="NCBIfam" id="TIGR03996">
    <property type="entry name" value="mycofact_OYE_1"/>
    <property type="match status" value="1"/>
</dbReference>
<evidence type="ECO:0000259" key="11">
    <source>
        <dbReference type="Pfam" id="PF07992"/>
    </source>
</evidence>
<evidence type="ECO:0000256" key="8">
    <source>
        <dbReference type="ARBA" id="ARBA00023004"/>
    </source>
</evidence>
<evidence type="ECO:0000256" key="2">
    <source>
        <dbReference type="ARBA" id="ARBA00001966"/>
    </source>
</evidence>
<dbReference type="SUPFAM" id="SSF51395">
    <property type="entry name" value="FMN-linked oxidoreductases"/>
    <property type="match status" value="1"/>
</dbReference>
<keyword evidence="6" id="KW-0479">Metal-binding</keyword>
<proteinExistence type="inferred from homology"/>
<keyword evidence="9" id="KW-0411">Iron-sulfur</keyword>
<dbReference type="InterPro" id="IPR036188">
    <property type="entry name" value="FAD/NAD-bd_sf"/>
</dbReference>
<dbReference type="Gene3D" id="3.40.50.720">
    <property type="entry name" value="NAD(P)-binding Rossmann-like Domain"/>
    <property type="match status" value="1"/>
</dbReference>
<dbReference type="InterPro" id="IPR023967">
    <property type="entry name" value="CHP03996_oxidoreductase"/>
</dbReference>
<evidence type="ECO:0000256" key="7">
    <source>
        <dbReference type="ARBA" id="ARBA00023002"/>
    </source>
</evidence>
<feature type="domain" description="FAD/NAD(P)-binding" evidence="11">
    <location>
        <begin position="380"/>
        <end position="607"/>
    </location>
</feature>
<sequence length="639" mass="67382">MSAGSDVPTRLTDPITLAGRTAPARVIFGPHETNLGEGRSFSRRHVAYYERRARGGAGIVVTEVASVHRLDHPYERAPLAETNGDGWARIVAACRPHGSLVLAGLGHCGLQGSSAWSQSALRSPSRVPDPSTRELPAEMTGADIDAVIEGFRRAAAIAVVADADGVELDAGATALLRQFLSGLTNHREDEYGADRLLLLREVLTAVRDELGTKRIVALRLSCDENAPWAGVTPDAAAMWARDLAPHLDLLTVVRGGLYTPETYRPDAHTPEAFNGDLCSGIRHAVDGAVPVVLQGSVVDPVRAARALGGICDMVEMTRAQIADPDLVRAIRDGRQPRPCVRCNQACLVRDFRNPTVGCIGNAEAGREVRPPVRPARAVRDVMVVGGGPAGLEAARVLAERGHRVVVTERDDHVGGLPHLISVGQGRADFAALTSWLESRCRALGVEIRTGAETVETDIESAVAQGVVVVLATGGESRPPVFPVTGEGRYLTAAEALTKFGRISGRVVVWDPAGGPIAVAVAERLAELGAEVHYATVDPIAGSRLAPTGDLVAANARFARAGITRHLDVTMCAVDGDGVHLEHRHASGSTMVEGAMLVDCTPLRPGSPGARPGMTRIGDCSAPRTVRSAVEEGYDLGCTL</sequence>
<dbReference type="PANTHER" id="PTHR42917">
    <property type="entry name" value="2,4-DIENOYL-COA REDUCTASE"/>
    <property type="match status" value="1"/>
</dbReference>
<comment type="similarity">
    <text evidence="3">In the N-terminal section; belongs to the NADH:flavin oxidoreductase/NADH oxidase family.</text>
</comment>
<evidence type="ECO:0000313" key="12">
    <source>
        <dbReference type="EMBL" id="MEE2059501.1"/>
    </source>
</evidence>
<keyword evidence="4" id="KW-0285">Flavoprotein</keyword>
<dbReference type="Pfam" id="PF07992">
    <property type="entry name" value="Pyr_redox_2"/>
    <property type="match status" value="1"/>
</dbReference>
<comment type="cofactor">
    <cofactor evidence="2">
        <name>[4Fe-4S] cluster</name>
        <dbReference type="ChEBI" id="CHEBI:49883"/>
    </cofactor>
</comment>
<dbReference type="Pfam" id="PF00724">
    <property type="entry name" value="Oxidored_FMN"/>
    <property type="match status" value="1"/>
</dbReference>
<evidence type="ECO:0000256" key="3">
    <source>
        <dbReference type="ARBA" id="ARBA00011048"/>
    </source>
</evidence>
<name>A0ABU7LD72_9NOCA</name>